<gene>
    <name evidence="1" type="ORF">NC99_13980</name>
</gene>
<evidence type="ECO:0000313" key="1">
    <source>
        <dbReference type="EMBL" id="KOH45766.1"/>
    </source>
</evidence>
<evidence type="ECO:0000313" key="2">
    <source>
        <dbReference type="Proteomes" id="UP000036958"/>
    </source>
</evidence>
<comment type="caution">
    <text evidence="1">The sequence shown here is derived from an EMBL/GenBank/DDBJ whole genome shotgun (WGS) entry which is preliminary data.</text>
</comment>
<protein>
    <submittedName>
        <fullName evidence="1">Uncharacterized protein</fullName>
    </submittedName>
</protein>
<name>A0A0L8VBD7_9BACT</name>
<dbReference type="RefSeq" id="WP_053181047.1">
    <property type="nucleotide sequence ID" value="NZ_LGIA01000072.1"/>
</dbReference>
<dbReference type="Proteomes" id="UP000036958">
    <property type="component" value="Unassembled WGS sequence"/>
</dbReference>
<dbReference type="AlphaFoldDB" id="A0A0L8VBD7"/>
<reference evidence="2" key="1">
    <citation type="submission" date="2015-07" db="EMBL/GenBank/DDBJ databases">
        <title>Genome sequencing of Sunxiuqinia dokdonensis strain SK.</title>
        <authorList>
            <person name="Ahn S."/>
            <person name="Kim B.-C."/>
        </authorList>
    </citation>
    <scope>NUCLEOTIDE SEQUENCE [LARGE SCALE GENOMIC DNA]</scope>
    <source>
        <strain evidence="2">SK</strain>
    </source>
</reference>
<dbReference type="EMBL" id="LGIA01000072">
    <property type="protein sequence ID" value="KOH45766.1"/>
    <property type="molecule type" value="Genomic_DNA"/>
</dbReference>
<keyword evidence="2" id="KW-1185">Reference proteome</keyword>
<organism evidence="1 2">
    <name type="scientific">Sunxiuqinia dokdonensis</name>
    <dbReference type="NCBI Taxonomy" id="1409788"/>
    <lineage>
        <taxon>Bacteria</taxon>
        <taxon>Pseudomonadati</taxon>
        <taxon>Bacteroidota</taxon>
        <taxon>Bacteroidia</taxon>
        <taxon>Marinilabiliales</taxon>
        <taxon>Prolixibacteraceae</taxon>
        <taxon>Sunxiuqinia</taxon>
    </lineage>
</organism>
<accession>A0A0L8VBD7</accession>
<sequence>MKTNEKTDKTPFLPESAIDISYLKRTRRLQYQPFSNEDGLKCKGNKFDFVVEWEIHEEIEKR</sequence>
<proteinExistence type="predicted"/>
<dbReference type="OrthoDB" id="1123466at2"/>